<organism evidence="1 2">
    <name type="scientific">Mucor saturninus</name>
    <dbReference type="NCBI Taxonomy" id="64648"/>
    <lineage>
        <taxon>Eukaryota</taxon>
        <taxon>Fungi</taxon>
        <taxon>Fungi incertae sedis</taxon>
        <taxon>Mucoromycota</taxon>
        <taxon>Mucoromycotina</taxon>
        <taxon>Mucoromycetes</taxon>
        <taxon>Mucorales</taxon>
        <taxon>Mucorineae</taxon>
        <taxon>Mucoraceae</taxon>
        <taxon>Mucor</taxon>
    </lineage>
</organism>
<protein>
    <submittedName>
        <fullName evidence="1">Uncharacterized protein</fullName>
    </submittedName>
</protein>
<accession>A0A8H7R3H0</accession>
<proteinExistence type="predicted"/>
<reference evidence="1" key="1">
    <citation type="submission" date="2020-12" db="EMBL/GenBank/DDBJ databases">
        <title>Metabolic potential, ecology and presence of endohyphal bacteria is reflected in genomic diversity of Mucoromycotina.</title>
        <authorList>
            <person name="Muszewska A."/>
            <person name="Okrasinska A."/>
            <person name="Steczkiewicz K."/>
            <person name="Drgas O."/>
            <person name="Orlowska M."/>
            <person name="Perlinska-Lenart U."/>
            <person name="Aleksandrzak-Piekarczyk T."/>
            <person name="Szatraj K."/>
            <person name="Zielenkiewicz U."/>
            <person name="Pilsyk S."/>
            <person name="Malc E."/>
            <person name="Mieczkowski P."/>
            <person name="Kruszewska J.S."/>
            <person name="Biernat P."/>
            <person name="Pawlowska J."/>
        </authorList>
    </citation>
    <scope>NUCLEOTIDE SEQUENCE</scope>
    <source>
        <strain evidence="1">WA0000017839</strain>
    </source>
</reference>
<keyword evidence="2" id="KW-1185">Reference proteome</keyword>
<dbReference type="AlphaFoldDB" id="A0A8H7R3H0"/>
<evidence type="ECO:0000313" key="2">
    <source>
        <dbReference type="Proteomes" id="UP000603453"/>
    </source>
</evidence>
<dbReference type="Proteomes" id="UP000603453">
    <property type="component" value="Unassembled WGS sequence"/>
</dbReference>
<name>A0A8H7R3H0_9FUNG</name>
<dbReference type="EMBL" id="JAEPRD010000049">
    <property type="protein sequence ID" value="KAG2203779.1"/>
    <property type="molecule type" value="Genomic_DNA"/>
</dbReference>
<comment type="caution">
    <text evidence="1">The sequence shown here is derived from an EMBL/GenBank/DDBJ whole genome shotgun (WGS) entry which is preliminary data.</text>
</comment>
<sequence>MTPSLSIALPSIHRITKRENKVISKPQTTQPQTACQFTNKTRHHVRTTSVPSVLPSFKIQKDTSKLSMDILLDAIDLDQQMRQFFRTEVVKSKTRISTFKPSQVMMARRRSKSAPGAPPSYHHQRAFSARWTTPNQTVTSDSQAQEVAKLIVQQHFEAVKKR</sequence>
<evidence type="ECO:0000313" key="1">
    <source>
        <dbReference type="EMBL" id="KAG2203779.1"/>
    </source>
</evidence>
<dbReference type="OrthoDB" id="2350158at2759"/>
<gene>
    <name evidence="1" type="ORF">INT47_012712</name>
</gene>